<dbReference type="CDD" id="cd04301">
    <property type="entry name" value="NAT_SF"/>
    <property type="match status" value="1"/>
</dbReference>
<dbReference type="Pfam" id="PF13673">
    <property type="entry name" value="Acetyltransf_10"/>
    <property type="match status" value="1"/>
</dbReference>
<dbReference type="InterPro" id="IPR053144">
    <property type="entry name" value="Acetyltransferase_Butenolide"/>
</dbReference>
<name>A0ABN6WQG7_9GAMM</name>
<sequence length="147" mass="16004">MSIEQSSDLSAPIVYKVNQVISAEQFVDLLSKTTLGARRPIGEPETIEAMLKNANLLITAWQGEALVGVARSVTDFAFCCYLSDLAVDETVQASGIGKTLIRMTKDALQPKCALILLSAPQAVDYYPKIGFTQHNSAWVLTNIDDLK</sequence>
<dbReference type="SUPFAM" id="SSF55729">
    <property type="entry name" value="Acyl-CoA N-acyltransferases (Nat)"/>
    <property type="match status" value="1"/>
</dbReference>
<dbReference type="Proteomes" id="UP001307608">
    <property type="component" value="Chromosome"/>
</dbReference>
<dbReference type="InterPro" id="IPR016181">
    <property type="entry name" value="Acyl_CoA_acyltransferase"/>
</dbReference>
<evidence type="ECO:0000313" key="2">
    <source>
        <dbReference type="EMBL" id="BDX03824.1"/>
    </source>
</evidence>
<keyword evidence="3" id="KW-1185">Reference proteome</keyword>
<dbReference type="PROSITE" id="PS51186">
    <property type="entry name" value="GNAT"/>
    <property type="match status" value="1"/>
</dbReference>
<dbReference type="RefSeq" id="WP_338268631.1">
    <property type="nucleotide sequence ID" value="NZ_AP027271.1"/>
</dbReference>
<reference evidence="2 3" key="1">
    <citation type="submission" date="2023-01" db="EMBL/GenBank/DDBJ databases">
        <title>Complete genome sequence of Marinomonas pontica strain 200518_36.</title>
        <authorList>
            <person name="Ueki S."/>
            <person name="Gajardo G."/>
            <person name="Maruyama F."/>
        </authorList>
    </citation>
    <scope>NUCLEOTIDE SEQUENCE [LARGE SCALE GENOMIC DNA]</scope>
    <source>
        <strain evidence="2 3">200518_36</strain>
    </source>
</reference>
<accession>A0ABN6WQG7</accession>
<evidence type="ECO:0000313" key="3">
    <source>
        <dbReference type="Proteomes" id="UP001307608"/>
    </source>
</evidence>
<dbReference type="PANTHER" id="PTHR43233:SF1">
    <property type="entry name" value="FAMILY N-ACETYLTRANSFERASE, PUTATIVE (AFU_ORTHOLOGUE AFUA_6G03350)-RELATED"/>
    <property type="match status" value="1"/>
</dbReference>
<dbReference type="EMBL" id="AP027271">
    <property type="protein sequence ID" value="BDX03824.1"/>
    <property type="molecule type" value="Genomic_DNA"/>
</dbReference>
<organism evidence="2 3">
    <name type="scientific">Marinomonas pontica</name>
    <dbReference type="NCBI Taxonomy" id="264739"/>
    <lineage>
        <taxon>Bacteria</taxon>
        <taxon>Pseudomonadati</taxon>
        <taxon>Pseudomonadota</taxon>
        <taxon>Gammaproteobacteria</taxon>
        <taxon>Oceanospirillales</taxon>
        <taxon>Oceanospirillaceae</taxon>
        <taxon>Marinomonas</taxon>
    </lineage>
</organism>
<dbReference type="PANTHER" id="PTHR43233">
    <property type="entry name" value="FAMILY N-ACETYLTRANSFERASE, PUTATIVE (AFU_ORTHOLOGUE AFUA_6G03350)-RELATED"/>
    <property type="match status" value="1"/>
</dbReference>
<gene>
    <name evidence="2" type="ORF">MACH16_25720</name>
</gene>
<dbReference type="Gene3D" id="3.40.630.30">
    <property type="match status" value="1"/>
</dbReference>
<feature type="domain" description="N-acetyltransferase" evidence="1">
    <location>
        <begin position="13"/>
        <end position="147"/>
    </location>
</feature>
<evidence type="ECO:0000259" key="1">
    <source>
        <dbReference type="PROSITE" id="PS51186"/>
    </source>
</evidence>
<proteinExistence type="predicted"/>
<dbReference type="InterPro" id="IPR000182">
    <property type="entry name" value="GNAT_dom"/>
</dbReference>
<protein>
    <submittedName>
        <fullName evidence="2">N-acetyltransferase</fullName>
    </submittedName>
</protein>